<name>A0A428MNX4_9BACT</name>
<evidence type="ECO:0000256" key="1">
    <source>
        <dbReference type="SAM" id="MobiDB-lite"/>
    </source>
</evidence>
<accession>A0A428MNX4</accession>
<reference evidence="2 3" key="1">
    <citation type="submission" date="2018-12" db="EMBL/GenBank/DDBJ databases">
        <title>Sequencing of bacterial isolates from soil warming experiment in Harvard Forest, Massachusetts, USA.</title>
        <authorList>
            <person name="Deangelis K."/>
        </authorList>
    </citation>
    <scope>NUCLEOTIDE SEQUENCE [LARGE SCALE GENOMIC DNA]</scope>
    <source>
        <strain evidence="2 3">EB153</strain>
    </source>
</reference>
<protein>
    <submittedName>
        <fullName evidence="2">Uncharacterized protein</fullName>
    </submittedName>
</protein>
<organism evidence="2 3">
    <name type="scientific">Edaphobacter aggregans</name>
    <dbReference type="NCBI Taxonomy" id="570835"/>
    <lineage>
        <taxon>Bacteria</taxon>
        <taxon>Pseudomonadati</taxon>
        <taxon>Acidobacteriota</taxon>
        <taxon>Terriglobia</taxon>
        <taxon>Terriglobales</taxon>
        <taxon>Acidobacteriaceae</taxon>
        <taxon>Edaphobacter</taxon>
    </lineage>
</organism>
<feature type="region of interest" description="Disordered" evidence="1">
    <location>
        <begin position="213"/>
        <end position="232"/>
    </location>
</feature>
<feature type="compositionally biased region" description="Basic and acidic residues" evidence="1">
    <location>
        <begin position="213"/>
        <end position="226"/>
    </location>
</feature>
<keyword evidence="3" id="KW-1185">Reference proteome</keyword>
<gene>
    <name evidence="2" type="ORF">EDE15_4217</name>
</gene>
<dbReference type="AlphaFoldDB" id="A0A428MNX4"/>
<dbReference type="Proteomes" id="UP000269669">
    <property type="component" value="Unassembled WGS sequence"/>
</dbReference>
<proteinExistence type="predicted"/>
<evidence type="ECO:0000313" key="2">
    <source>
        <dbReference type="EMBL" id="RSL18627.1"/>
    </source>
</evidence>
<dbReference type="EMBL" id="RSDW01000001">
    <property type="protein sequence ID" value="RSL18627.1"/>
    <property type="molecule type" value="Genomic_DNA"/>
</dbReference>
<evidence type="ECO:0000313" key="3">
    <source>
        <dbReference type="Proteomes" id="UP000269669"/>
    </source>
</evidence>
<sequence length="232" mass="26891">METNAGKTIRHKWPREAHRLVQRAVRTTDKTSKAVLLHSQLEELTGHGSHACWRFLQRYGITRPGTGKRRCWDDPGIVDFVMEHGYSAASEKFGCSRKALYSFMQRQQRGIGHCSGQYGLNQLRKLLSVRVETIQYWISAGYLEASQQVYGGKTTYVVSDDQLRRFLTREAANMVPLRRFPEKRAEFLSTYLYDEKHMNLGLLRTRESKKEGEAYREYMESNRGEDSLADVD</sequence>
<comment type="caution">
    <text evidence="2">The sequence shown here is derived from an EMBL/GenBank/DDBJ whole genome shotgun (WGS) entry which is preliminary data.</text>
</comment>